<name>A0ABV7HAJ0_9BURK</name>
<reference evidence="2" key="1">
    <citation type="journal article" date="2019" name="Int. J. Syst. Evol. Microbiol.">
        <title>The Global Catalogue of Microorganisms (GCM) 10K type strain sequencing project: providing services to taxonomists for standard genome sequencing and annotation.</title>
        <authorList>
            <consortium name="The Broad Institute Genomics Platform"/>
            <consortium name="The Broad Institute Genome Sequencing Center for Infectious Disease"/>
            <person name="Wu L."/>
            <person name="Ma J."/>
        </authorList>
    </citation>
    <scope>NUCLEOTIDE SEQUENCE [LARGE SCALE GENOMIC DNA]</scope>
    <source>
        <strain evidence="2">KCTC 52168</strain>
    </source>
</reference>
<protein>
    <submittedName>
        <fullName evidence="1">Uncharacterized protein</fullName>
    </submittedName>
</protein>
<evidence type="ECO:0000313" key="2">
    <source>
        <dbReference type="Proteomes" id="UP001595556"/>
    </source>
</evidence>
<organism evidence="1 2">
    <name type="scientific">Piscinibacterium candidicorallinum</name>
    <dbReference type="NCBI Taxonomy" id="1793872"/>
    <lineage>
        <taxon>Bacteria</taxon>
        <taxon>Pseudomonadati</taxon>
        <taxon>Pseudomonadota</taxon>
        <taxon>Betaproteobacteria</taxon>
        <taxon>Burkholderiales</taxon>
        <taxon>Piscinibacterium</taxon>
    </lineage>
</organism>
<sequence length="78" mass="8231">MLMRLYAKPTPAFAADACVAPANASGALRFAMRTSRGAAALGKTLNQAGGRAFVLAVVSQDITRPSPGPWRKPECRRS</sequence>
<accession>A0ABV7HAJ0</accession>
<gene>
    <name evidence="1" type="ORF">ACFOEN_14185</name>
</gene>
<dbReference type="Proteomes" id="UP001595556">
    <property type="component" value="Unassembled WGS sequence"/>
</dbReference>
<keyword evidence="2" id="KW-1185">Reference proteome</keyword>
<dbReference type="EMBL" id="JBHRTI010000007">
    <property type="protein sequence ID" value="MFC3148777.1"/>
    <property type="molecule type" value="Genomic_DNA"/>
</dbReference>
<dbReference type="RefSeq" id="WP_377305014.1">
    <property type="nucleotide sequence ID" value="NZ_JBHRTI010000007.1"/>
</dbReference>
<evidence type="ECO:0000313" key="1">
    <source>
        <dbReference type="EMBL" id="MFC3148777.1"/>
    </source>
</evidence>
<comment type="caution">
    <text evidence="1">The sequence shown here is derived from an EMBL/GenBank/DDBJ whole genome shotgun (WGS) entry which is preliminary data.</text>
</comment>
<proteinExistence type="predicted"/>